<dbReference type="AlphaFoldDB" id="X1UDI2"/>
<reference evidence="1" key="1">
    <citation type="journal article" date="2014" name="Front. Microbiol.">
        <title>High frequency of phylogenetically diverse reductive dehalogenase-homologous genes in deep subseafloor sedimentary metagenomes.</title>
        <authorList>
            <person name="Kawai M."/>
            <person name="Futagami T."/>
            <person name="Toyoda A."/>
            <person name="Takaki Y."/>
            <person name="Nishi S."/>
            <person name="Hori S."/>
            <person name="Arai W."/>
            <person name="Tsubouchi T."/>
            <person name="Morono Y."/>
            <person name="Uchiyama I."/>
            <person name="Ito T."/>
            <person name="Fujiyama A."/>
            <person name="Inagaki F."/>
            <person name="Takami H."/>
        </authorList>
    </citation>
    <scope>NUCLEOTIDE SEQUENCE</scope>
    <source>
        <strain evidence="1">Expedition CK06-06</strain>
    </source>
</reference>
<dbReference type="SUPFAM" id="SSF56235">
    <property type="entry name" value="N-terminal nucleophile aminohydrolases (Ntn hydrolases)"/>
    <property type="match status" value="1"/>
</dbReference>
<gene>
    <name evidence="1" type="ORF">S12H4_36330</name>
</gene>
<comment type="caution">
    <text evidence="1">The sequence shown here is derived from an EMBL/GenBank/DDBJ whole genome shotgun (WGS) entry which is preliminary data.</text>
</comment>
<evidence type="ECO:0000313" key="1">
    <source>
        <dbReference type="EMBL" id="GAI90414.1"/>
    </source>
</evidence>
<name>X1UDI2_9ZZZZ</name>
<dbReference type="InterPro" id="IPR029055">
    <property type="entry name" value="Ntn_hydrolases_N"/>
</dbReference>
<organism evidence="1">
    <name type="scientific">marine sediment metagenome</name>
    <dbReference type="NCBI Taxonomy" id="412755"/>
    <lineage>
        <taxon>unclassified sequences</taxon>
        <taxon>metagenomes</taxon>
        <taxon>ecological metagenomes</taxon>
    </lineage>
</organism>
<dbReference type="EMBL" id="BARW01021649">
    <property type="protein sequence ID" value="GAI90414.1"/>
    <property type="molecule type" value="Genomic_DNA"/>
</dbReference>
<accession>X1UDI2</accession>
<dbReference type="Gene3D" id="3.60.20.10">
    <property type="entry name" value="Glutamine Phosphoribosylpyrophosphate, subunit 1, domain 1"/>
    <property type="match status" value="1"/>
</dbReference>
<protein>
    <submittedName>
        <fullName evidence="1">Uncharacterized protein</fullName>
    </submittedName>
</protein>
<sequence>GLKFLTRIKKKIPLLKKANLTKPAGIKLIETAISSSRERDAASGFKLQICTIDKTGFKQIQ</sequence>
<feature type="non-terminal residue" evidence="1">
    <location>
        <position position="1"/>
    </location>
</feature>
<proteinExistence type="predicted"/>